<evidence type="ECO:0000256" key="9">
    <source>
        <dbReference type="SAM" id="Phobius"/>
    </source>
</evidence>
<feature type="transmembrane region" description="Helical" evidence="9">
    <location>
        <begin position="169"/>
        <end position="189"/>
    </location>
</feature>
<dbReference type="PANTHER" id="PTHR43394">
    <property type="entry name" value="ATP-DEPENDENT PERMEASE MDL1, MITOCHONDRIAL"/>
    <property type="match status" value="1"/>
</dbReference>
<dbReference type="GO" id="GO:0005886">
    <property type="term" value="C:plasma membrane"/>
    <property type="evidence" value="ECO:0007669"/>
    <property type="project" value="UniProtKB-SubCell"/>
</dbReference>
<comment type="similarity">
    <text evidence="2">Belongs to the ABC transporter superfamily.</text>
</comment>
<evidence type="ECO:0000256" key="5">
    <source>
        <dbReference type="ARBA" id="ARBA00022840"/>
    </source>
</evidence>
<feature type="transmembrane region" description="Helical" evidence="9">
    <location>
        <begin position="91"/>
        <end position="109"/>
    </location>
</feature>
<reference evidence="12 13" key="1">
    <citation type="submission" date="2019-03" db="EMBL/GenBank/DDBJ databases">
        <title>Freshwater and sediment microbial communities from various areas in North America, analyzing microbe dynamics in response to fracking.</title>
        <authorList>
            <person name="Lamendella R."/>
        </authorList>
    </citation>
    <scope>NUCLEOTIDE SEQUENCE [LARGE SCALE GENOMIC DNA]</scope>
    <source>
        <strain evidence="12 13">175.2</strain>
    </source>
</reference>
<dbReference type="GO" id="GO:0005524">
    <property type="term" value="F:ATP binding"/>
    <property type="evidence" value="ECO:0007669"/>
    <property type="project" value="UniProtKB-KW"/>
</dbReference>
<keyword evidence="3 9" id="KW-0812">Transmembrane</keyword>
<dbReference type="InterPro" id="IPR011527">
    <property type="entry name" value="ABC1_TM_dom"/>
</dbReference>
<dbReference type="SMART" id="SM00382">
    <property type="entry name" value="AAA"/>
    <property type="match status" value="1"/>
</dbReference>
<evidence type="ECO:0000313" key="12">
    <source>
        <dbReference type="EMBL" id="TCT40213.1"/>
    </source>
</evidence>
<dbReference type="SUPFAM" id="SSF90123">
    <property type="entry name" value="ABC transporter transmembrane region"/>
    <property type="match status" value="1"/>
</dbReference>
<dbReference type="AlphaFoldDB" id="A0A4R3NT76"/>
<feature type="transmembrane region" description="Helical" evidence="9">
    <location>
        <begin position="195"/>
        <end position="213"/>
    </location>
</feature>
<accession>A0A4R3NT76</accession>
<evidence type="ECO:0000256" key="7">
    <source>
        <dbReference type="ARBA" id="ARBA00023136"/>
    </source>
</evidence>
<dbReference type="GO" id="GO:0090374">
    <property type="term" value="P:oligopeptide export from mitochondrion"/>
    <property type="evidence" value="ECO:0007669"/>
    <property type="project" value="TreeGrafter"/>
</dbReference>
<evidence type="ECO:0000259" key="11">
    <source>
        <dbReference type="PROSITE" id="PS50929"/>
    </source>
</evidence>
<evidence type="ECO:0000256" key="8">
    <source>
        <dbReference type="ARBA" id="ARBA00024725"/>
    </source>
</evidence>
<protein>
    <submittedName>
        <fullName evidence="12">ATP-binding cassette subfamily B protein</fullName>
    </submittedName>
</protein>
<evidence type="ECO:0000259" key="10">
    <source>
        <dbReference type="PROSITE" id="PS50893"/>
    </source>
</evidence>
<dbReference type="InterPro" id="IPR039421">
    <property type="entry name" value="Type_1_exporter"/>
</dbReference>
<evidence type="ECO:0000256" key="1">
    <source>
        <dbReference type="ARBA" id="ARBA00004651"/>
    </source>
</evidence>
<dbReference type="PANTHER" id="PTHR43394:SF7">
    <property type="entry name" value="ABC TRANSPORTER B FAMILY MEMBER 28"/>
    <property type="match status" value="1"/>
</dbReference>
<dbReference type="PROSITE" id="PS00211">
    <property type="entry name" value="ABC_TRANSPORTER_1"/>
    <property type="match status" value="1"/>
</dbReference>
<comment type="subcellular location">
    <subcellularLocation>
        <location evidence="1">Cell membrane</location>
        <topology evidence="1">Multi-pass membrane protein</topology>
    </subcellularLocation>
</comment>
<dbReference type="Pfam" id="PF00664">
    <property type="entry name" value="ABC_membrane"/>
    <property type="match status" value="1"/>
</dbReference>
<proteinExistence type="inferred from homology"/>
<keyword evidence="4" id="KW-0547">Nucleotide-binding</keyword>
<dbReference type="InterPro" id="IPR017871">
    <property type="entry name" value="ABC_transporter-like_CS"/>
</dbReference>
<comment type="function">
    <text evidence="8">Part of an ABC transporter complex. Transmembrane domains (TMD) form a pore in the inner membrane and the ATP-binding domain (NBD) is responsible for energy generation.</text>
</comment>
<dbReference type="FunFam" id="3.40.50.300:FF:000218">
    <property type="entry name" value="Multidrug ABC transporter ATP-binding protein"/>
    <property type="match status" value="1"/>
</dbReference>
<feature type="domain" description="ABC transporter" evidence="10">
    <location>
        <begin position="372"/>
        <end position="605"/>
    </location>
</feature>
<dbReference type="InterPro" id="IPR003593">
    <property type="entry name" value="AAA+_ATPase"/>
</dbReference>
<dbReference type="GO" id="GO:0016887">
    <property type="term" value="F:ATP hydrolysis activity"/>
    <property type="evidence" value="ECO:0007669"/>
    <property type="project" value="InterPro"/>
</dbReference>
<dbReference type="Pfam" id="PF00005">
    <property type="entry name" value="ABC_tran"/>
    <property type="match status" value="1"/>
</dbReference>
<dbReference type="Proteomes" id="UP000295097">
    <property type="component" value="Unassembled WGS sequence"/>
</dbReference>
<dbReference type="EMBL" id="SMAR01000010">
    <property type="protein sequence ID" value="TCT40213.1"/>
    <property type="molecule type" value="Genomic_DNA"/>
</dbReference>
<name>A0A4R3NT76_9HYPH</name>
<feature type="domain" description="ABC transmembrane type-1" evidence="11">
    <location>
        <begin position="56"/>
        <end position="338"/>
    </location>
</feature>
<sequence>MVKNASLLPVRAARRYGEHVAETDDKKSKAARAEDMLPVLKRVFAENARDHVNGYIFAIICLVIIAGTTAFTAWIMETVVNEIFANQRGDLVALVCGSIFLAFTLRGFATYGQSVTLNKIGNNIIAGYQRKVFTHLMNLSLSFYDEERSAQLIAKVNANINGVRDIMNLVITSAARDLLSLIALIGVMFMKDPMLSLIIFVAAPPVVIALRYISKKIRSVSRESVEVNSRVFGAMQESVQGIAVVKAFTMENQLFSKVDKLIARSENRNNRIAKLSQRTAPLTETFAGGAIAAVVAYAGFRTIYQGIPPGSFFSFITAVLLAYDPAKRLAKLQVQLERATTNARMLYEVLDTTPRQPDRADAPKLSVSDATVRFEDVTFGYSEEDTLKSVSFTAEGGKTTALVGPSGAGKTTIISLLPRFYDLRSGVITIDGQDIAGVTKSSLRAQIAYVTQRPYLFEGTIADNIRYGRPEAKDDEIIEAAKLSHAHDFIMAQPLGYETPIGEGGSSLSGGQQQRISIARAIIRQAPILLLDEATSALDAESESFVQKALEEAMRGRTVIVVAHRLSTVRNADKIVVMQDGTIAEEGTHDTLVADEDGLYAHLSRLQWLGGTEEQTTEGDQPE</sequence>
<dbReference type="InterPro" id="IPR003439">
    <property type="entry name" value="ABC_transporter-like_ATP-bd"/>
</dbReference>
<keyword evidence="13" id="KW-1185">Reference proteome</keyword>
<keyword evidence="7 9" id="KW-0472">Membrane</keyword>
<evidence type="ECO:0000256" key="3">
    <source>
        <dbReference type="ARBA" id="ARBA00022692"/>
    </source>
</evidence>
<organism evidence="12 13">
    <name type="scientific">Martelella mediterranea</name>
    <dbReference type="NCBI Taxonomy" id="293089"/>
    <lineage>
        <taxon>Bacteria</taxon>
        <taxon>Pseudomonadati</taxon>
        <taxon>Pseudomonadota</taxon>
        <taxon>Alphaproteobacteria</taxon>
        <taxon>Hyphomicrobiales</taxon>
        <taxon>Aurantimonadaceae</taxon>
        <taxon>Martelella</taxon>
    </lineage>
</organism>
<gene>
    <name evidence="12" type="ORF">EDC90_101065</name>
</gene>
<dbReference type="GO" id="GO:0015421">
    <property type="term" value="F:ABC-type oligopeptide transporter activity"/>
    <property type="evidence" value="ECO:0007669"/>
    <property type="project" value="TreeGrafter"/>
</dbReference>
<keyword evidence="6 9" id="KW-1133">Transmembrane helix</keyword>
<feature type="transmembrane region" description="Helical" evidence="9">
    <location>
        <begin position="281"/>
        <end position="300"/>
    </location>
</feature>
<dbReference type="Gene3D" id="3.40.50.300">
    <property type="entry name" value="P-loop containing nucleotide triphosphate hydrolases"/>
    <property type="match status" value="1"/>
</dbReference>
<dbReference type="SUPFAM" id="SSF52540">
    <property type="entry name" value="P-loop containing nucleoside triphosphate hydrolases"/>
    <property type="match status" value="1"/>
</dbReference>
<dbReference type="Gene3D" id="1.20.1560.10">
    <property type="entry name" value="ABC transporter type 1, transmembrane domain"/>
    <property type="match status" value="1"/>
</dbReference>
<dbReference type="PROSITE" id="PS50929">
    <property type="entry name" value="ABC_TM1F"/>
    <property type="match status" value="1"/>
</dbReference>
<evidence type="ECO:0000256" key="2">
    <source>
        <dbReference type="ARBA" id="ARBA00005417"/>
    </source>
</evidence>
<comment type="caution">
    <text evidence="12">The sequence shown here is derived from an EMBL/GenBank/DDBJ whole genome shotgun (WGS) entry which is preliminary data.</text>
</comment>
<keyword evidence="5 12" id="KW-0067">ATP-binding</keyword>
<evidence type="ECO:0000313" key="13">
    <source>
        <dbReference type="Proteomes" id="UP000295097"/>
    </source>
</evidence>
<dbReference type="InterPro" id="IPR036640">
    <property type="entry name" value="ABC1_TM_sf"/>
</dbReference>
<feature type="transmembrane region" description="Helical" evidence="9">
    <location>
        <begin position="52"/>
        <end position="76"/>
    </location>
</feature>
<dbReference type="CDD" id="cd18552">
    <property type="entry name" value="ABC_6TM_MsbA_like"/>
    <property type="match status" value="1"/>
</dbReference>
<dbReference type="PROSITE" id="PS50893">
    <property type="entry name" value="ABC_TRANSPORTER_2"/>
    <property type="match status" value="1"/>
</dbReference>
<dbReference type="InterPro" id="IPR027417">
    <property type="entry name" value="P-loop_NTPase"/>
</dbReference>
<evidence type="ECO:0000256" key="4">
    <source>
        <dbReference type="ARBA" id="ARBA00022741"/>
    </source>
</evidence>
<evidence type="ECO:0000256" key="6">
    <source>
        <dbReference type="ARBA" id="ARBA00022989"/>
    </source>
</evidence>